<dbReference type="WBParaSite" id="PgR047_g019_t01">
    <property type="protein sequence ID" value="PgR047_g019_t01"/>
    <property type="gene ID" value="PgR047_g019"/>
</dbReference>
<organism evidence="2 3">
    <name type="scientific">Parascaris univalens</name>
    <name type="common">Nematode worm</name>
    <dbReference type="NCBI Taxonomy" id="6257"/>
    <lineage>
        <taxon>Eukaryota</taxon>
        <taxon>Metazoa</taxon>
        <taxon>Ecdysozoa</taxon>
        <taxon>Nematoda</taxon>
        <taxon>Chromadorea</taxon>
        <taxon>Rhabditida</taxon>
        <taxon>Spirurina</taxon>
        <taxon>Ascaridomorpha</taxon>
        <taxon>Ascaridoidea</taxon>
        <taxon>Ascarididae</taxon>
        <taxon>Parascaris</taxon>
    </lineage>
</organism>
<evidence type="ECO:0000313" key="2">
    <source>
        <dbReference type="Proteomes" id="UP000887569"/>
    </source>
</evidence>
<dbReference type="Gene3D" id="3.40.50.300">
    <property type="entry name" value="P-loop containing nucleotide triphosphate hydrolases"/>
    <property type="match status" value="1"/>
</dbReference>
<keyword evidence="2" id="KW-1185">Reference proteome</keyword>
<evidence type="ECO:0000313" key="3">
    <source>
        <dbReference type="WBParaSite" id="PgR047_g019_t01"/>
    </source>
</evidence>
<dbReference type="AlphaFoldDB" id="A0A915BNS5"/>
<accession>A0A915BNS5</accession>
<dbReference type="GO" id="GO:0007018">
    <property type="term" value="P:microtubule-based movement"/>
    <property type="evidence" value="ECO:0007669"/>
    <property type="project" value="InterPro"/>
</dbReference>
<dbReference type="GO" id="GO:0008569">
    <property type="term" value="F:minus-end-directed microtubule motor activity"/>
    <property type="evidence" value="ECO:0007669"/>
    <property type="project" value="InterPro"/>
</dbReference>
<name>A0A915BNS5_PARUN</name>
<dbReference type="Pfam" id="PF03028">
    <property type="entry name" value="Dynein_heavy"/>
    <property type="match status" value="1"/>
</dbReference>
<sequence>LHHLFRLFATRLRSLTSNGKGANPITIAEISLSCFDSISISLFEEHRRILRFLLRSHFTDQQLAKLNWRSLDIKEVEETPAFDVWELPTVTDCYTPVALLVSRGSFPVHKQLDCLARTRKENVQDNKTETILHVYSVTDVARVEIDPILQSGDWIVFENVHLALPLHTRIIEDLLLKIGKTEGLHRSFRIFFVVTLDD</sequence>
<protein>
    <submittedName>
        <fullName evidence="3">Dynein heavy chain region D6 P-loop domain-containing protein</fullName>
    </submittedName>
</protein>
<feature type="domain" description="Dynein heavy chain region D6 P-loop" evidence="1">
    <location>
        <begin position="93"/>
        <end position="193"/>
    </location>
</feature>
<reference evidence="3" key="1">
    <citation type="submission" date="2022-11" db="UniProtKB">
        <authorList>
            <consortium name="WormBaseParasite"/>
        </authorList>
    </citation>
    <scope>IDENTIFICATION</scope>
</reference>
<dbReference type="InterPro" id="IPR027417">
    <property type="entry name" value="P-loop_NTPase"/>
</dbReference>
<dbReference type="Proteomes" id="UP000887569">
    <property type="component" value="Unplaced"/>
</dbReference>
<dbReference type="InterPro" id="IPR004273">
    <property type="entry name" value="Dynein_heavy_D6_P-loop"/>
</dbReference>
<proteinExistence type="predicted"/>
<evidence type="ECO:0000259" key="1">
    <source>
        <dbReference type="Pfam" id="PF03028"/>
    </source>
</evidence>
<dbReference type="GO" id="GO:0030286">
    <property type="term" value="C:dynein complex"/>
    <property type="evidence" value="ECO:0007669"/>
    <property type="project" value="InterPro"/>
</dbReference>